<gene>
    <name evidence="1" type="ORF">LCGC14_0984620</name>
</gene>
<reference evidence="1" key="1">
    <citation type="journal article" date="2015" name="Nature">
        <title>Complex archaea that bridge the gap between prokaryotes and eukaryotes.</title>
        <authorList>
            <person name="Spang A."/>
            <person name="Saw J.H."/>
            <person name="Jorgensen S.L."/>
            <person name="Zaremba-Niedzwiedzka K."/>
            <person name="Martijn J."/>
            <person name="Lind A.E."/>
            <person name="van Eijk R."/>
            <person name="Schleper C."/>
            <person name="Guy L."/>
            <person name="Ettema T.J."/>
        </authorList>
    </citation>
    <scope>NUCLEOTIDE SEQUENCE</scope>
</reference>
<protein>
    <submittedName>
        <fullName evidence="1">Uncharacterized protein</fullName>
    </submittedName>
</protein>
<sequence>MPVGINTYKGLAVPRYGESELLQQTTNDLLTMQHSSANAGNFLVLRDRISTVAGLTFADGSTVTGSDLFKIDGSGSLVAASTVLGDATMAGLRRPVVESTVGQTLTIAQSGTLFVVSSAVGTSLTFDLPVGSGVPGTWYEFWVSSHSEIGDVRVSVSSLVAAKLHGTAVISSASGAASSIVSTFASLTPMLLGDGNFGSRYLRVTALTSLLWAFETNGGYSSASSLGAGMWQAGSTAA</sequence>
<accession>A0A0F9NTZ4</accession>
<dbReference type="AlphaFoldDB" id="A0A0F9NTZ4"/>
<name>A0A0F9NTZ4_9ZZZZ</name>
<dbReference type="EMBL" id="LAZR01003698">
    <property type="protein sequence ID" value="KKN15577.1"/>
    <property type="molecule type" value="Genomic_DNA"/>
</dbReference>
<comment type="caution">
    <text evidence="1">The sequence shown here is derived from an EMBL/GenBank/DDBJ whole genome shotgun (WGS) entry which is preliminary data.</text>
</comment>
<proteinExistence type="predicted"/>
<evidence type="ECO:0000313" key="1">
    <source>
        <dbReference type="EMBL" id="KKN15577.1"/>
    </source>
</evidence>
<organism evidence="1">
    <name type="scientific">marine sediment metagenome</name>
    <dbReference type="NCBI Taxonomy" id="412755"/>
    <lineage>
        <taxon>unclassified sequences</taxon>
        <taxon>metagenomes</taxon>
        <taxon>ecological metagenomes</taxon>
    </lineage>
</organism>